<dbReference type="GO" id="GO:0005524">
    <property type="term" value="F:ATP binding"/>
    <property type="evidence" value="ECO:0007669"/>
    <property type="project" value="InterPro"/>
</dbReference>
<dbReference type="PANTHER" id="PTHR43166">
    <property type="entry name" value="AMINO ACID IMPORT ATP-BINDING PROTEIN"/>
    <property type="match status" value="1"/>
</dbReference>
<feature type="domain" description="ABC transporter" evidence="5">
    <location>
        <begin position="1"/>
        <end position="160"/>
    </location>
</feature>
<evidence type="ECO:0000313" key="6">
    <source>
        <dbReference type="EMBL" id="SVE54296.1"/>
    </source>
</evidence>
<evidence type="ECO:0000256" key="1">
    <source>
        <dbReference type="ARBA" id="ARBA00022448"/>
    </source>
</evidence>
<dbReference type="PROSITE" id="PS50893">
    <property type="entry name" value="ABC_TRANSPORTER_2"/>
    <property type="match status" value="1"/>
</dbReference>
<dbReference type="EMBL" id="UINC01224603">
    <property type="protein sequence ID" value="SVE54296.1"/>
    <property type="molecule type" value="Genomic_DNA"/>
</dbReference>
<keyword evidence="1" id="KW-0813">Transport</keyword>
<protein>
    <recommendedName>
        <fullName evidence="5">ABC transporter domain-containing protein</fullName>
    </recommendedName>
</protein>
<sequence length="160" mass="17420">MGPSGSGKTTLLRTINRLVEHSSGKVLIDGEAVTQKNLQEIRTKIGMVFQHFNLVGNLCALNNVLTGLLSKNNSLTSIFYLFNRQQKLLALEALDQVGLLSKAFARTDQLSGGQQQRVGIARAIVKQPMLMLADEPVASLDPMISFQVLSLLKEISISQG</sequence>
<dbReference type="AlphaFoldDB" id="A0A383EBT3"/>
<dbReference type="Pfam" id="PF00005">
    <property type="entry name" value="ABC_tran"/>
    <property type="match status" value="1"/>
</dbReference>
<gene>
    <name evidence="6" type="ORF">METZ01_LOCUS507150</name>
</gene>
<dbReference type="Gene3D" id="3.40.50.300">
    <property type="entry name" value="P-loop containing nucleotide triphosphate hydrolases"/>
    <property type="match status" value="1"/>
</dbReference>
<reference evidence="6" key="1">
    <citation type="submission" date="2018-05" db="EMBL/GenBank/DDBJ databases">
        <authorList>
            <person name="Lanie J.A."/>
            <person name="Ng W.-L."/>
            <person name="Kazmierczak K.M."/>
            <person name="Andrzejewski T.M."/>
            <person name="Davidsen T.M."/>
            <person name="Wayne K.J."/>
            <person name="Tettelin H."/>
            <person name="Glass J.I."/>
            <person name="Rusch D."/>
            <person name="Podicherti R."/>
            <person name="Tsui H.-C.T."/>
            <person name="Winkler M.E."/>
        </authorList>
    </citation>
    <scope>NUCLEOTIDE SEQUENCE</scope>
</reference>
<feature type="non-terminal residue" evidence="6">
    <location>
        <position position="160"/>
    </location>
</feature>
<dbReference type="InterPro" id="IPR027417">
    <property type="entry name" value="P-loop_NTPase"/>
</dbReference>
<dbReference type="PROSITE" id="PS00211">
    <property type="entry name" value="ABC_TRANSPORTER_1"/>
    <property type="match status" value="1"/>
</dbReference>
<keyword evidence="4" id="KW-0472">Membrane</keyword>
<evidence type="ECO:0000256" key="4">
    <source>
        <dbReference type="ARBA" id="ARBA00023136"/>
    </source>
</evidence>
<name>A0A383EBT3_9ZZZZ</name>
<keyword evidence="2" id="KW-1003">Cell membrane</keyword>
<dbReference type="GO" id="GO:0016887">
    <property type="term" value="F:ATP hydrolysis activity"/>
    <property type="evidence" value="ECO:0007669"/>
    <property type="project" value="InterPro"/>
</dbReference>
<accession>A0A383EBT3</accession>
<evidence type="ECO:0000256" key="2">
    <source>
        <dbReference type="ARBA" id="ARBA00022475"/>
    </source>
</evidence>
<evidence type="ECO:0000259" key="5">
    <source>
        <dbReference type="PROSITE" id="PS50893"/>
    </source>
</evidence>
<dbReference type="InterPro" id="IPR017871">
    <property type="entry name" value="ABC_transporter-like_CS"/>
</dbReference>
<organism evidence="6">
    <name type="scientific">marine metagenome</name>
    <dbReference type="NCBI Taxonomy" id="408172"/>
    <lineage>
        <taxon>unclassified sequences</taxon>
        <taxon>metagenomes</taxon>
        <taxon>ecological metagenomes</taxon>
    </lineage>
</organism>
<dbReference type="SUPFAM" id="SSF52540">
    <property type="entry name" value="P-loop containing nucleoside triphosphate hydrolases"/>
    <property type="match status" value="1"/>
</dbReference>
<keyword evidence="3" id="KW-1278">Translocase</keyword>
<evidence type="ECO:0000256" key="3">
    <source>
        <dbReference type="ARBA" id="ARBA00022967"/>
    </source>
</evidence>
<proteinExistence type="predicted"/>
<dbReference type="InterPro" id="IPR003439">
    <property type="entry name" value="ABC_transporter-like_ATP-bd"/>
</dbReference>
<dbReference type="PANTHER" id="PTHR43166:SF6">
    <property type="entry name" value="PHOSPHONATES IMPORT ATP-BINDING PROTEIN PHNC"/>
    <property type="match status" value="1"/>
</dbReference>
<dbReference type="InterPro" id="IPR050086">
    <property type="entry name" value="MetN_ABC_transporter-like"/>
</dbReference>